<dbReference type="EMBL" id="RHHM01000001">
    <property type="protein sequence ID" value="RQM40099.1"/>
    <property type="molecule type" value="Genomic_DNA"/>
</dbReference>
<organism evidence="11 12">
    <name type="scientific">Erwinia psidii</name>
    <dbReference type="NCBI Taxonomy" id="69224"/>
    <lineage>
        <taxon>Bacteria</taxon>
        <taxon>Pseudomonadati</taxon>
        <taxon>Pseudomonadota</taxon>
        <taxon>Gammaproteobacteria</taxon>
        <taxon>Enterobacterales</taxon>
        <taxon>Erwiniaceae</taxon>
        <taxon>Erwinia</taxon>
    </lineage>
</organism>
<evidence type="ECO:0000256" key="8">
    <source>
        <dbReference type="ARBA" id="ARBA00024235"/>
    </source>
</evidence>
<keyword evidence="12" id="KW-1185">Reference proteome</keyword>
<evidence type="ECO:0000259" key="10">
    <source>
        <dbReference type="Pfam" id="PF09976"/>
    </source>
</evidence>
<evidence type="ECO:0000313" key="11">
    <source>
        <dbReference type="EMBL" id="RQM40099.1"/>
    </source>
</evidence>
<sequence length="206" mass="22614">MEVYSNENEQVDALRRFFAQNGKALVVGVIIGVGALAGWRYWSSHQDNRHVEESAAWQQVYTALDTGKPETLKKAETFASENPNTYGAIASLDLAKRYVDSDQLDKAVVQLQNGLKSTKDANLQAVLNLRLARVELQLKRPDEALKTLDTVKGDGWTAIVADVRGEALLSKGDTKGARDAWNQGIVSDASPALKEMLQMKMNNLPG</sequence>
<evidence type="ECO:0000256" key="6">
    <source>
        <dbReference type="ARBA" id="ARBA00023186"/>
    </source>
</evidence>
<evidence type="ECO:0000313" key="12">
    <source>
        <dbReference type="Proteomes" id="UP000279457"/>
    </source>
</evidence>
<proteinExistence type="inferred from homology"/>
<evidence type="ECO:0000256" key="4">
    <source>
        <dbReference type="ARBA" id="ARBA00022989"/>
    </source>
</evidence>
<evidence type="ECO:0000256" key="2">
    <source>
        <dbReference type="ARBA" id="ARBA00022475"/>
    </source>
</evidence>
<protein>
    <recommendedName>
        <fullName evidence="8">Ancillary SecYEG translocon subunit</fullName>
    </recommendedName>
</protein>
<feature type="transmembrane region" description="Helical" evidence="9">
    <location>
        <begin position="24"/>
        <end position="42"/>
    </location>
</feature>
<gene>
    <name evidence="11" type="ORF">EB241_02060</name>
</gene>
<comment type="similarity">
    <text evidence="7">Belongs to the YfgM family.</text>
</comment>
<keyword evidence="6" id="KW-0143">Chaperone</keyword>
<dbReference type="Proteomes" id="UP000279457">
    <property type="component" value="Unassembled WGS sequence"/>
</dbReference>
<keyword evidence="3 9" id="KW-0812">Transmembrane</keyword>
<dbReference type="PANTHER" id="PTHR38035:SF1">
    <property type="entry name" value="ANCILLARY SECYEG TRANSLOCON SUBUNIT"/>
    <property type="match status" value="1"/>
</dbReference>
<dbReference type="InterPro" id="IPR026039">
    <property type="entry name" value="YfgM"/>
</dbReference>
<dbReference type="SUPFAM" id="SSF48452">
    <property type="entry name" value="TPR-like"/>
    <property type="match status" value="1"/>
</dbReference>
<evidence type="ECO:0000256" key="7">
    <source>
        <dbReference type="ARBA" id="ARBA00024197"/>
    </source>
</evidence>
<accession>A0A3N6UVX6</accession>
<comment type="caution">
    <text evidence="11">The sequence shown here is derived from an EMBL/GenBank/DDBJ whole genome shotgun (WGS) entry which is preliminary data.</text>
</comment>
<dbReference type="InterPro" id="IPR018704">
    <property type="entry name" value="SecYEG/CpoB_TPR"/>
</dbReference>
<dbReference type="Pfam" id="PF09976">
    <property type="entry name" value="TPR_21"/>
    <property type="match status" value="1"/>
</dbReference>
<reference evidence="11 12" key="1">
    <citation type="submission" date="2018-10" db="EMBL/GenBank/DDBJ databases">
        <title>Draft genome sequence for the type isolate of Erwinia psidii, agent causal of bacterial blight in guava (Psidium guajava) and wilt and die-back of Eucalyptus spp.</title>
        <authorList>
            <person name="Hermenegildo P.S."/>
            <person name="Santos S.A."/>
            <person name="Guimaraes L.M.S."/>
            <person name="Vidigal P.M.P."/>
            <person name="Pereira I.C."/>
            <person name="Badel J.L."/>
            <person name="Alfenas-Zerbini P."/>
            <person name="Ferreira M.A.S.V."/>
            <person name="Alfenas A.C."/>
        </authorList>
    </citation>
    <scope>NUCLEOTIDE SEQUENCE [LARGE SCALE GENOMIC DNA]</scope>
    <source>
        <strain evidence="11 12">IBSBF 435</strain>
    </source>
</reference>
<dbReference type="OrthoDB" id="9789675at2"/>
<keyword evidence="2" id="KW-1003">Cell membrane</keyword>
<dbReference type="InterPro" id="IPR011990">
    <property type="entry name" value="TPR-like_helical_dom_sf"/>
</dbReference>
<evidence type="ECO:0000256" key="9">
    <source>
        <dbReference type="SAM" id="Phobius"/>
    </source>
</evidence>
<name>A0A3N6UVX6_9GAMM</name>
<evidence type="ECO:0000256" key="3">
    <source>
        <dbReference type="ARBA" id="ARBA00022692"/>
    </source>
</evidence>
<dbReference type="AlphaFoldDB" id="A0A3N6UVX6"/>
<comment type="subcellular location">
    <subcellularLocation>
        <location evidence="1">Cell membrane</location>
        <topology evidence="1">Single-pass type II membrane protein</topology>
    </subcellularLocation>
</comment>
<dbReference type="PANTHER" id="PTHR38035">
    <property type="entry name" value="UPF0070 PROTEIN YFGM"/>
    <property type="match status" value="1"/>
</dbReference>
<dbReference type="GO" id="GO:0044877">
    <property type="term" value="F:protein-containing complex binding"/>
    <property type="evidence" value="ECO:0007669"/>
    <property type="project" value="InterPro"/>
</dbReference>
<dbReference type="GO" id="GO:0005886">
    <property type="term" value="C:plasma membrane"/>
    <property type="evidence" value="ECO:0007669"/>
    <property type="project" value="UniProtKB-SubCell"/>
</dbReference>
<feature type="domain" description="Ancillary SecYEG translocon subunit/Cell division coordinator CpoB TPR" evidence="10">
    <location>
        <begin position="15"/>
        <end position="205"/>
    </location>
</feature>
<dbReference type="PIRSF" id="PIRSF006170">
    <property type="entry name" value="YfgM"/>
    <property type="match status" value="1"/>
</dbReference>
<evidence type="ECO:0000256" key="1">
    <source>
        <dbReference type="ARBA" id="ARBA00004401"/>
    </source>
</evidence>
<dbReference type="RefSeq" id="WP_124231540.1">
    <property type="nucleotide sequence ID" value="NZ_RHHM01000001.1"/>
</dbReference>
<dbReference type="Gene3D" id="1.25.40.10">
    <property type="entry name" value="Tetratricopeptide repeat domain"/>
    <property type="match status" value="1"/>
</dbReference>
<keyword evidence="5 9" id="KW-0472">Membrane</keyword>
<keyword evidence="4 9" id="KW-1133">Transmembrane helix</keyword>
<evidence type="ECO:0000256" key="5">
    <source>
        <dbReference type="ARBA" id="ARBA00023136"/>
    </source>
</evidence>